<dbReference type="EMBL" id="NAFL01000276">
    <property type="protein sequence ID" value="OSJ26655.1"/>
    <property type="molecule type" value="Genomic_DNA"/>
</dbReference>
<dbReference type="Pfam" id="PF01323">
    <property type="entry name" value="DSBA"/>
    <property type="match status" value="1"/>
</dbReference>
<dbReference type="CDD" id="cd03024">
    <property type="entry name" value="DsbA_FrnE"/>
    <property type="match status" value="1"/>
</dbReference>
<comment type="caution">
    <text evidence="2">The sequence shown here is derived from an EMBL/GenBank/DDBJ whole genome shotgun (WGS) entry which is preliminary data.</text>
</comment>
<dbReference type="Gene3D" id="3.40.30.10">
    <property type="entry name" value="Glutaredoxin"/>
    <property type="match status" value="1"/>
</dbReference>
<dbReference type="GO" id="GO:0016491">
    <property type="term" value="F:oxidoreductase activity"/>
    <property type="evidence" value="ECO:0007669"/>
    <property type="project" value="InterPro"/>
</dbReference>
<reference evidence="2 3" key="1">
    <citation type="submission" date="2017-03" db="EMBL/GenBank/DDBJ databases">
        <title>Whole genome sequences of fourteen strains of Bradyrhizobium canariense and one strain of Bradyrhizobium japonicum isolated from Lupinus (Papilionoideae: Genisteae) species in Algeria.</title>
        <authorList>
            <person name="Crovadore J."/>
            <person name="Chekireb D."/>
            <person name="Brachmann A."/>
            <person name="Chablais R."/>
            <person name="Cochard B."/>
            <person name="Lefort F."/>
        </authorList>
    </citation>
    <scope>NUCLEOTIDE SEQUENCE [LARGE SCALE GENOMIC DNA]</scope>
    <source>
        <strain evidence="2 3">UBMA197</strain>
    </source>
</reference>
<accession>A0A1Y2JFZ3</accession>
<dbReference type="SUPFAM" id="SSF52833">
    <property type="entry name" value="Thioredoxin-like"/>
    <property type="match status" value="1"/>
</dbReference>
<dbReference type="AlphaFoldDB" id="A0A1Y2JFZ3"/>
<dbReference type="PANTHER" id="PTHR13887">
    <property type="entry name" value="GLUTATHIONE S-TRANSFERASE KAPPA"/>
    <property type="match status" value="1"/>
</dbReference>
<sequence>MTKTVKFDFISDVSCPWCVIGLGNLDVALKRFEGQLTADIHFQPFELNPGIPPEGESRFDNVARKYNVGREQAIANRERQRALAAQVGFDMVTTDESRFYNTFDAHRLLHWARIEGRQEELKRALLAAYHTNMQNPGDHSVLVAAAESVGLEGAAARDVLTSGRYTDEVRDAEEKWHRAGISGVPAVVVNDRYLITGAQPPEAFEKAIRKAVSEVV</sequence>
<organism evidence="2 3">
    <name type="scientific">Bradyrhizobium japonicum</name>
    <dbReference type="NCBI Taxonomy" id="375"/>
    <lineage>
        <taxon>Bacteria</taxon>
        <taxon>Pseudomonadati</taxon>
        <taxon>Pseudomonadota</taxon>
        <taxon>Alphaproteobacteria</taxon>
        <taxon>Hyphomicrobiales</taxon>
        <taxon>Nitrobacteraceae</taxon>
        <taxon>Bradyrhizobium</taxon>
    </lineage>
</organism>
<evidence type="ECO:0000259" key="1">
    <source>
        <dbReference type="Pfam" id="PF01323"/>
    </source>
</evidence>
<dbReference type="InterPro" id="IPR001853">
    <property type="entry name" value="DSBA-like_thioredoxin_dom"/>
</dbReference>
<dbReference type="PANTHER" id="PTHR13887:SF41">
    <property type="entry name" value="THIOREDOXIN SUPERFAMILY PROTEIN"/>
    <property type="match status" value="1"/>
</dbReference>
<proteinExistence type="predicted"/>
<protein>
    <submittedName>
        <fullName evidence="2">Disulfide bond formation protein DsbA</fullName>
    </submittedName>
</protein>
<name>A0A1Y2JFZ3_BRAJP</name>
<feature type="domain" description="DSBA-like thioredoxin" evidence="1">
    <location>
        <begin position="8"/>
        <end position="208"/>
    </location>
</feature>
<dbReference type="Proteomes" id="UP000193335">
    <property type="component" value="Unassembled WGS sequence"/>
</dbReference>
<evidence type="ECO:0000313" key="3">
    <source>
        <dbReference type="Proteomes" id="UP000193335"/>
    </source>
</evidence>
<dbReference type="InterPro" id="IPR036249">
    <property type="entry name" value="Thioredoxin-like_sf"/>
</dbReference>
<gene>
    <name evidence="2" type="ORF">BSZ19_35680</name>
</gene>
<evidence type="ECO:0000313" key="2">
    <source>
        <dbReference type="EMBL" id="OSJ26655.1"/>
    </source>
</evidence>
<dbReference type="RefSeq" id="WP_085403848.1">
    <property type="nucleotide sequence ID" value="NZ_NAFL01000276.1"/>
</dbReference>